<evidence type="ECO:0000313" key="2">
    <source>
        <dbReference type="Proteomes" id="UP001277972"/>
    </source>
</evidence>
<gene>
    <name evidence="1" type="ORF">SH601_09150</name>
</gene>
<comment type="caution">
    <text evidence="1">The sequence shown here is derived from an EMBL/GenBank/DDBJ whole genome shotgun (WGS) entry which is preliminary data.</text>
</comment>
<organism evidence="1 2">
    <name type="scientific">Gracilibacillus pellucidus</name>
    <dbReference type="NCBI Taxonomy" id="3095368"/>
    <lineage>
        <taxon>Bacteria</taxon>
        <taxon>Bacillati</taxon>
        <taxon>Bacillota</taxon>
        <taxon>Bacilli</taxon>
        <taxon>Bacillales</taxon>
        <taxon>Bacillaceae</taxon>
        <taxon>Gracilibacillus</taxon>
    </lineage>
</organism>
<protein>
    <submittedName>
        <fullName evidence="1">Uncharacterized protein</fullName>
    </submittedName>
</protein>
<dbReference type="Proteomes" id="UP001277972">
    <property type="component" value="Unassembled WGS sequence"/>
</dbReference>
<evidence type="ECO:0000313" key="1">
    <source>
        <dbReference type="EMBL" id="MDX8046156.1"/>
    </source>
</evidence>
<sequence length="51" mass="6035">MSANHVFFSKEVCEKKLSRLIDTMERVEHQLEVANTEEDPKLKHMYEREGA</sequence>
<dbReference type="EMBL" id="JAWZSR010000004">
    <property type="protein sequence ID" value="MDX8046156.1"/>
    <property type="molecule type" value="Genomic_DNA"/>
</dbReference>
<proteinExistence type="predicted"/>
<reference evidence="1" key="1">
    <citation type="submission" date="2023-11" db="EMBL/GenBank/DDBJ databases">
        <title>Gracilibacillus pellucida a moderately halophilic bacterium isolated from saline soil in Xinjiang province.</title>
        <authorList>
            <person name="Zhang Z."/>
            <person name="Tan F."/>
            <person name="Wang Y."/>
            <person name="Xia M."/>
        </authorList>
    </citation>
    <scope>NUCLEOTIDE SEQUENCE</scope>
    <source>
        <strain evidence="1">S3-1-1</strain>
    </source>
</reference>
<keyword evidence="2" id="KW-1185">Reference proteome</keyword>
<accession>A0ACC6M5I9</accession>
<name>A0ACC6M5I9_9BACI</name>